<protein>
    <recommendedName>
        <fullName evidence="5">HTH lysR-type domain-containing protein</fullName>
    </recommendedName>
</protein>
<gene>
    <name evidence="6" type="ORF">NB703_003496</name>
</gene>
<evidence type="ECO:0000256" key="3">
    <source>
        <dbReference type="ARBA" id="ARBA00023125"/>
    </source>
</evidence>
<evidence type="ECO:0000313" key="6">
    <source>
        <dbReference type="EMBL" id="MCW0345403.1"/>
    </source>
</evidence>
<proteinExistence type="inferred from homology"/>
<dbReference type="RefSeq" id="WP_071994887.1">
    <property type="nucleotide sequence ID" value="NZ_CP060818.1"/>
</dbReference>
<dbReference type="Pfam" id="PF03466">
    <property type="entry name" value="LysR_substrate"/>
    <property type="match status" value="1"/>
</dbReference>
<dbReference type="Gene3D" id="3.40.190.290">
    <property type="match status" value="1"/>
</dbReference>
<dbReference type="InterPro" id="IPR036390">
    <property type="entry name" value="WH_DNA-bd_sf"/>
</dbReference>
<reference evidence="6" key="1">
    <citation type="submission" date="2022-06" db="EMBL/GenBank/DDBJ databases">
        <title>Dynamics of rice microbiomes reveals core vertical transmitted seed endophytes.</title>
        <authorList>
            <person name="Liao K."/>
            <person name="Zhang X."/>
        </authorList>
    </citation>
    <scope>NUCLEOTIDE SEQUENCE</scope>
    <source>
        <strain evidence="6">JT1-17</strain>
    </source>
</reference>
<dbReference type="PROSITE" id="PS50931">
    <property type="entry name" value="HTH_LYSR"/>
    <property type="match status" value="1"/>
</dbReference>
<dbReference type="InterPro" id="IPR005119">
    <property type="entry name" value="LysR_subst-bd"/>
</dbReference>
<evidence type="ECO:0000256" key="4">
    <source>
        <dbReference type="ARBA" id="ARBA00023163"/>
    </source>
</evidence>
<dbReference type="AlphaFoldDB" id="A0AAJ1FVT0"/>
<comment type="caution">
    <text evidence="6">The sequence shown here is derived from an EMBL/GenBank/DDBJ whole genome shotgun (WGS) entry which is preliminary data.</text>
</comment>
<evidence type="ECO:0000313" key="7">
    <source>
        <dbReference type="Proteomes" id="UP001208888"/>
    </source>
</evidence>
<dbReference type="PANTHER" id="PTHR30126">
    <property type="entry name" value="HTH-TYPE TRANSCRIPTIONAL REGULATOR"/>
    <property type="match status" value="1"/>
</dbReference>
<comment type="similarity">
    <text evidence="1">Belongs to the LysR transcriptional regulatory family.</text>
</comment>
<sequence length="298" mass="34467">MKIYLKDFCVFLHVAETGSLSKTSEIMGLSISSVSKRLSKLEEYLQINLFERNTRGVKLSPLGARAYAKTKEMTEAFSIYVDDVRGSKISRLNIYINERDTLIPLPDWISSYSGNESQPDFNIYSESVRNAGDALELDDILITKERSSWPLAIHRKMYPVERKIVVNVNSHAKQSLKGLRDMNVVFFSNDKDEVFFLKSKKNGEEHIIKANIHTDSIEVALQLLKTNGTIVFGLPEYIVSNLEKEGGILREVMGEWLVQPFLYYVIWKERKYYKKDFKNFIDYIENRFSLFLSNGNQK</sequence>
<evidence type="ECO:0000256" key="1">
    <source>
        <dbReference type="ARBA" id="ARBA00009437"/>
    </source>
</evidence>
<evidence type="ECO:0000259" key="5">
    <source>
        <dbReference type="PROSITE" id="PS50931"/>
    </source>
</evidence>
<dbReference type="Gene3D" id="1.10.10.10">
    <property type="entry name" value="Winged helix-like DNA-binding domain superfamily/Winged helix DNA-binding domain"/>
    <property type="match status" value="1"/>
</dbReference>
<keyword evidence="4" id="KW-0804">Transcription</keyword>
<dbReference type="SUPFAM" id="SSF46785">
    <property type="entry name" value="Winged helix' DNA-binding domain"/>
    <property type="match status" value="1"/>
</dbReference>
<feature type="domain" description="HTH lysR-type" evidence="5">
    <location>
        <begin position="3"/>
        <end position="60"/>
    </location>
</feature>
<dbReference type="InterPro" id="IPR000847">
    <property type="entry name" value="LysR_HTH_N"/>
</dbReference>
<dbReference type="InterPro" id="IPR036388">
    <property type="entry name" value="WH-like_DNA-bd_sf"/>
</dbReference>
<dbReference type="Pfam" id="PF00126">
    <property type="entry name" value="HTH_1"/>
    <property type="match status" value="1"/>
</dbReference>
<evidence type="ECO:0000256" key="2">
    <source>
        <dbReference type="ARBA" id="ARBA00023015"/>
    </source>
</evidence>
<dbReference type="Proteomes" id="UP001208888">
    <property type="component" value="Unassembled WGS sequence"/>
</dbReference>
<dbReference type="EMBL" id="JANFVX010000014">
    <property type="protein sequence ID" value="MCW0345403.1"/>
    <property type="molecule type" value="Genomic_DNA"/>
</dbReference>
<dbReference type="GO" id="GO:0003700">
    <property type="term" value="F:DNA-binding transcription factor activity"/>
    <property type="evidence" value="ECO:0007669"/>
    <property type="project" value="InterPro"/>
</dbReference>
<dbReference type="SUPFAM" id="SSF53850">
    <property type="entry name" value="Periplasmic binding protein-like II"/>
    <property type="match status" value="1"/>
</dbReference>
<name>A0AAJ1FVT0_PANAN</name>
<keyword evidence="2" id="KW-0805">Transcription regulation</keyword>
<dbReference type="GO" id="GO:0000976">
    <property type="term" value="F:transcription cis-regulatory region binding"/>
    <property type="evidence" value="ECO:0007669"/>
    <property type="project" value="TreeGrafter"/>
</dbReference>
<dbReference type="PANTHER" id="PTHR30126:SF40">
    <property type="entry name" value="HTH-TYPE TRANSCRIPTIONAL REGULATOR GLTR"/>
    <property type="match status" value="1"/>
</dbReference>
<organism evidence="6 7">
    <name type="scientific">Pantoea ananas</name>
    <name type="common">Erwinia uredovora</name>
    <dbReference type="NCBI Taxonomy" id="553"/>
    <lineage>
        <taxon>Bacteria</taxon>
        <taxon>Pseudomonadati</taxon>
        <taxon>Pseudomonadota</taxon>
        <taxon>Gammaproteobacteria</taxon>
        <taxon>Enterobacterales</taxon>
        <taxon>Erwiniaceae</taxon>
        <taxon>Pantoea</taxon>
    </lineage>
</organism>
<accession>A0AAJ1FVT0</accession>
<keyword evidence="3" id="KW-0238">DNA-binding</keyword>